<proteinExistence type="predicted"/>
<evidence type="ECO:0000256" key="1">
    <source>
        <dbReference type="SAM" id="MobiDB-lite"/>
    </source>
</evidence>
<accession>A0A0F9MMB9</accession>
<feature type="compositionally biased region" description="Gly residues" evidence="1">
    <location>
        <begin position="29"/>
        <end position="38"/>
    </location>
</feature>
<comment type="caution">
    <text evidence="2">The sequence shown here is derived from an EMBL/GenBank/DDBJ whole genome shotgun (WGS) entry which is preliminary data.</text>
</comment>
<dbReference type="EMBL" id="LAZR01008562">
    <property type="protein sequence ID" value="KKM77990.1"/>
    <property type="molecule type" value="Genomic_DNA"/>
</dbReference>
<gene>
    <name evidence="2" type="ORF">LCGC14_1364500</name>
</gene>
<dbReference type="AlphaFoldDB" id="A0A0F9MMB9"/>
<feature type="region of interest" description="Disordered" evidence="1">
    <location>
        <begin position="15"/>
        <end position="48"/>
    </location>
</feature>
<protein>
    <submittedName>
        <fullName evidence="2">Uncharacterized protein</fullName>
    </submittedName>
</protein>
<evidence type="ECO:0000313" key="2">
    <source>
        <dbReference type="EMBL" id="KKM77990.1"/>
    </source>
</evidence>
<reference evidence="2" key="1">
    <citation type="journal article" date="2015" name="Nature">
        <title>Complex archaea that bridge the gap between prokaryotes and eukaryotes.</title>
        <authorList>
            <person name="Spang A."/>
            <person name="Saw J.H."/>
            <person name="Jorgensen S.L."/>
            <person name="Zaremba-Niedzwiedzka K."/>
            <person name="Martijn J."/>
            <person name="Lind A.E."/>
            <person name="van Eijk R."/>
            <person name="Schleper C."/>
            <person name="Guy L."/>
            <person name="Ettema T.J."/>
        </authorList>
    </citation>
    <scope>NUCLEOTIDE SEQUENCE</scope>
</reference>
<organism evidence="2">
    <name type="scientific">marine sediment metagenome</name>
    <dbReference type="NCBI Taxonomy" id="412755"/>
    <lineage>
        <taxon>unclassified sequences</taxon>
        <taxon>metagenomes</taxon>
        <taxon>ecological metagenomes</taxon>
    </lineage>
</organism>
<name>A0A0F9MMB9_9ZZZZ</name>
<sequence>MPQLFQRQTLNREVTGLVGPQQAPPVDTGQGGVPGLGVQGVPQPPPPEVQTQNIQIQGPNRGINLAADFLTGFGGGPGAATKQQAQRSAQTERLFGAQQRVVDLKTQLIQQQFKNRLGQSKEERDELATFAKLFSLTEEGGTVTLGGQSFKIPGISQAEAIKIKSAEELAFAKKKGESRAEILSAMGKAIQLGHKPGTNEFNAVMAEALGIKQRTSLKTVLSGLNLDPELVEDVSLTPDAAARFIRGIVGARERSAATRSLAAAARGKLPASAQAALRQSIGIKSKLDEIRKIVDKNKGIIGPAIGTFNALKRGAGLPTGPGFLQVPQEFRKVATELQGVINQLLKIRSGAAVTDQEFKRIALELAQTSNNIDEFNTRIAVAIRDIDLNIQLIGLINQQGGNLGAALIGAKVNNFLGGLPEDF</sequence>